<dbReference type="RefSeq" id="WP_058964158.1">
    <property type="nucleotide sequence ID" value="NZ_CABKVM010000016.1"/>
</dbReference>
<gene>
    <name evidence="2" type="ORF">EDD77_101146</name>
</gene>
<feature type="transmembrane region" description="Helical" evidence="1">
    <location>
        <begin position="7"/>
        <end position="28"/>
    </location>
</feature>
<reference evidence="2 3" key="1">
    <citation type="submission" date="2019-03" db="EMBL/GenBank/DDBJ databases">
        <title>Genomic Encyclopedia of Type Strains, Phase IV (KMG-IV): sequencing the most valuable type-strain genomes for metagenomic binning, comparative biology and taxonomic classification.</title>
        <authorList>
            <person name="Goeker M."/>
        </authorList>
    </citation>
    <scope>NUCLEOTIDE SEQUENCE [LARGE SCALE GENOMIC DNA]</scope>
    <source>
        <strain evidence="2 3">DSM 100451</strain>
    </source>
</reference>
<comment type="caution">
    <text evidence="2">The sequence shown here is derived from an EMBL/GenBank/DDBJ whole genome shotgun (WGS) entry which is preliminary data.</text>
</comment>
<dbReference type="Proteomes" id="UP000295184">
    <property type="component" value="Unassembled WGS sequence"/>
</dbReference>
<keyword evidence="1" id="KW-1133">Transmembrane helix</keyword>
<keyword evidence="1" id="KW-0472">Membrane</keyword>
<sequence>MERAQRILYRLTMGCAVAGLAVLGGVILSGKAWPDPVFAIGAPVGLGLVALCLVCLAALWALRFGGAVRRGQLWQAAALVAVAIACLAGFFLRR</sequence>
<evidence type="ECO:0000313" key="3">
    <source>
        <dbReference type="Proteomes" id="UP000295184"/>
    </source>
</evidence>
<evidence type="ECO:0000256" key="1">
    <source>
        <dbReference type="SAM" id="Phobius"/>
    </source>
</evidence>
<protein>
    <submittedName>
        <fullName evidence="2">Uncharacterized protein</fullName>
    </submittedName>
</protein>
<accession>A0A4R1R8K1</accession>
<dbReference type="EMBL" id="SLUM01000001">
    <property type="protein sequence ID" value="TCL61692.1"/>
    <property type="molecule type" value="Genomic_DNA"/>
</dbReference>
<feature type="transmembrane region" description="Helical" evidence="1">
    <location>
        <begin position="40"/>
        <end position="61"/>
    </location>
</feature>
<name>A0A4R1R8K1_9FIRM</name>
<evidence type="ECO:0000313" key="2">
    <source>
        <dbReference type="EMBL" id="TCL61692.1"/>
    </source>
</evidence>
<dbReference type="GeneID" id="97379837"/>
<feature type="transmembrane region" description="Helical" evidence="1">
    <location>
        <begin position="73"/>
        <end position="92"/>
    </location>
</feature>
<proteinExistence type="predicted"/>
<dbReference type="AlphaFoldDB" id="A0A4R1R8K1"/>
<keyword evidence="1" id="KW-0812">Transmembrane</keyword>
<dbReference type="STRING" id="1650663.GCA_001486665_01750"/>
<organism evidence="2 3">
    <name type="scientific">Allofournierella massiliensis</name>
    <dbReference type="NCBI Taxonomy" id="1650663"/>
    <lineage>
        <taxon>Bacteria</taxon>
        <taxon>Bacillati</taxon>
        <taxon>Bacillota</taxon>
        <taxon>Clostridia</taxon>
        <taxon>Eubacteriales</taxon>
        <taxon>Oscillospiraceae</taxon>
        <taxon>Allofournierella</taxon>
    </lineage>
</organism>